<accession>A0A6J4LEM2</accession>
<sequence>ALARAGYESDPRLRGAAGRALARIDTFLRSPIAAHPFTRLGNRHVLAEEAAPPSLFALAMFAWMPRFRSEHYPTFERLYHYLAAALPRQESVQLVGDRVVPEPYLVLGDLLPHRNAADADVSRALLWLEIVARLGYLRRNEGWQRVLDRYLDDADRAGVWQPRRGAALPPASDPLSWAMRLWQGDLAGDEARGAVTLRLALIARLGGRELELV</sequence>
<proteinExistence type="predicted"/>
<gene>
    <name evidence="1" type="ORF">AVDCRST_MAG40-1864</name>
</gene>
<dbReference type="AlphaFoldDB" id="A0A6J4LEM2"/>
<evidence type="ECO:0000313" key="1">
    <source>
        <dbReference type="EMBL" id="CAA9330074.1"/>
    </source>
</evidence>
<name>A0A6J4LEM2_9BACT</name>
<reference evidence="1" key="1">
    <citation type="submission" date="2020-02" db="EMBL/GenBank/DDBJ databases">
        <authorList>
            <person name="Meier V. D."/>
        </authorList>
    </citation>
    <scope>NUCLEOTIDE SEQUENCE</scope>
    <source>
        <strain evidence="1">AVDCRST_MAG40</strain>
    </source>
</reference>
<protein>
    <submittedName>
        <fullName evidence="1">Uncharacterized protein</fullName>
    </submittedName>
</protein>
<feature type="non-terminal residue" evidence="1">
    <location>
        <position position="1"/>
    </location>
</feature>
<dbReference type="EMBL" id="CADCTX010000579">
    <property type="protein sequence ID" value="CAA9330074.1"/>
    <property type="molecule type" value="Genomic_DNA"/>
</dbReference>
<organism evidence="1">
    <name type="scientific">uncultured Gemmatimonadaceae bacterium</name>
    <dbReference type="NCBI Taxonomy" id="246130"/>
    <lineage>
        <taxon>Bacteria</taxon>
        <taxon>Pseudomonadati</taxon>
        <taxon>Gemmatimonadota</taxon>
        <taxon>Gemmatimonadia</taxon>
        <taxon>Gemmatimonadales</taxon>
        <taxon>Gemmatimonadaceae</taxon>
        <taxon>environmental samples</taxon>
    </lineage>
</organism>